<accession>A0A034W4W7</accession>
<name>A0A034W4W7_BACDO</name>
<evidence type="ECO:0000256" key="2">
    <source>
        <dbReference type="ARBA" id="ARBA00022516"/>
    </source>
</evidence>
<sequence>MLSRLYDLLTRPTEVVEVEGLLPFDGAIWPIVVVNVFFVVFAFRLGPWLMRNREPFNLKRVIMVYNIFQIIYNGIMAVLAIKLLSHYLEQPDGLACIRPMSMDHPAKKFEIFCVLLYIGNKFSDYLETLFFILRKSYKQVTVLHVYHHIMMTSFLYLHMVTRGIGGQGSTIGMLNTFVHVVMYVYYLLSSINTELKKSLWWKKYITQLQLAQFAIDFVHQLWPLVMVPDCPVSTVWQCFALTQAVVMMWMFGNFYHKTYIRKPKDKQLTGKQS</sequence>
<keyword evidence="6 10" id="KW-1133">Transmembrane helix</keyword>
<dbReference type="GO" id="GO:0009922">
    <property type="term" value="F:fatty acid elongase activity"/>
    <property type="evidence" value="ECO:0007669"/>
    <property type="project" value="UniProtKB-EC"/>
</dbReference>
<feature type="transmembrane region" description="Helical" evidence="10">
    <location>
        <begin position="145"/>
        <end position="165"/>
    </location>
</feature>
<keyword evidence="9 10" id="KW-0275">Fatty acid biosynthesis</keyword>
<reference evidence="11" key="1">
    <citation type="journal article" date="2014" name="BMC Genomics">
        <title>Characterizing the developmental transcriptome of the oriental fruit fly, Bactrocera dorsalis (Diptera: Tephritidae) through comparative genomic analysis with Drosophila melanogaster utilizing modENCODE datasets.</title>
        <authorList>
            <person name="Geib S.M."/>
            <person name="Calla B."/>
            <person name="Hall B."/>
            <person name="Hou S."/>
            <person name="Manoukis N.C."/>
        </authorList>
    </citation>
    <scope>NUCLEOTIDE SEQUENCE</scope>
    <source>
        <strain evidence="11">Punador</strain>
    </source>
</reference>
<dbReference type="GO" id="GO:0005789">
    <property type="term" value="C:endoplasmic reticulum membrane"/>
    <property type="evidence" value="ECO:0007669"/>
    <property type="project" value="TreeGrafter"/>
</dbReference>
<dbReference type="PANTHER" id="PTHR11157">
    <property type="entry name" value="FATTY ACID ACYL TRANSFERASE-RELATED"/>
    <property type="match status" value="1"/>
</dbReference>
<evidence type="ECO:0000256" key="4">
    <source>
        <dbReference type="ARBA" id="ARBA00022692"/>
    </source>
</evidence>
<protein>
    <recommendedName>
        <fullName evidence="10">Elongation of very long chain fatty acids protein</fullName>
        <ecNumber evidence="10">2.3.1.199</ecNumber>
    </recommendedName>
    <alternativeName>
        <fullName evidence="10">Very-long-chain 3-oxoacyl-CoA synthase</fullName>
    </alternativeName>
</protein>
<dbReference type="PANTHER" id="PTHR11157:SF116">
    <property type="entry name" value="ELONGATION OF VERY LONG CHAIN FATTY ACIDS PROTEIN-RELATED"/>
    <property type="match status" value="1"/>
</dbReference>
<dbReference type="GO" id="GO:0019367">
    <property type="term" value="P:fatty acid elongation, saturated fatty acid"/>
    <property type="evidence" value="ECO:0007669"/>
    <property type="project" value="TreeGrafter"/>
</dbReference>
<dbReference type="EC" id="2.3.1.199" evidence="10"/>
<comment type="subcellular location">
    <subcellularLocation>
        <location evidence="1">Membrane</location>
        <topology evidence="1">Multi-pass membrane protein</topology>
    </subcellularLocation>
</comment>
<feature type="transmembrane region" description="Helical" evidence="10">
    <location>
        <begin position="204"/>
        <end position="222"/>
    </location>
</feature>
<organism evidence="11">
    <name type="scientific">Bactrocera dorsalis</name>
    <name type="common">Oriental fruit fly</name>
    <name type="synonym">Dacus dorsalis</name>
    <dbReference type="NCBI Taxonomy" id="27457"/>
    <lineage>
        <taxon>Eukaryota</taxon>
        <taxon>Metazoa</taxon>
        <taxon>Ecdysozoa</taxon>
        <taxon>Arthropoda</taxon>
        <taxon>Hexapoda</taxon>
        <taxon>Insecta</taxon>
        <taxon>Pterygota</taxon>
        <taxon>Neoptera</taxon>
        <taxon>Endopterygota</taxon>
        <taxon>Diptera</taxon>
        <taxon>Brachycera</taxon>
        <taxon>Muscomorpha</taxon>
        <taxon>Tephritoidea</taxon>
        <taxon>Tephritidae</taxon>
        <taxon>Bactrocera</taxon>
        <taxon>Bactrocera</taxon>
    </lineage>
</organism>
<feature type="transmembrane region" description="Helical" evidence="10">
    <location>
        <begin position="62"/>
        <end position="84"/>
    </location>
</feature>
<keyword evidence="5 10" id="KW-0276">Fatty acid metabolism</keyword>
<proteinExistence type="inferred from homology"/>
<dbReference type="EMBL" id="GAKP01010149">
    <property type="protein sequence ID" value="JAC48803.1"/>
    <property type="molecule type" value="Transcribed_RNA"/>
</dbReference>
<keyword evidence="2 10" id="KW-0444">Lipid biosynthesis</keyword>
<keyword evidence="7 10" id="KW-0443">Lipid metabolism</keyword>
<feature type="transmembrane region" description="Helical" evidence="10">
    <location>
        <begin position="109"/>
        <end position="133"/>
    </location>
</feature>
<comment type="similarity">
    <text evidence="10">Belongs to the ELO family.</text>
</comment>
<evidence type="ECO:0000256" key="9">
    <source>
        <dbReference type="ARBA" id="ARBA00023160"/>
    </source>
</evidence>
<evidence type="ECO:0000256" key="7">
    <source>
        <dbReference type="ARBA" id="ARBA00023098"/>
    </source>
</evidence>
<dbReference type="InterPro" id="IPR002076">
    <property type="entry name" value="ELO_fam"/>
</dbReference>
<dbReference type="GO" id="GO:0030148">
    <property type="term" value="P:sphingolipid biosynthetic process"/>
    <property type="evidence" value="ECO:0007669"/>
    <property type="project" value="TreeGrafter"/>
</dbReference>
<evidence type="ECO:0000256" key="1">
    <source>
        <dbReference type="ARBA" id="ARBA00004141"/>
    </source>
</evidence>
<feature type="transmembrane region" description="Helical" evidence="10">
    <location>
        <begin position="171"/>
        <end position="192"/>
    </location>
</feature>
<keyword evidence="4 10" id="KW-0812">Transmembrane</keyword>
<dbReference type="GO" id="GO:0034626">
    <property type="term" value="P:fatty acid elongation, polyunsaturated fatty acid"/>
    <property type="evidence" value="ECO:0007669"/>
    <property type="project" value="TreeGrafter"/>
</dbReference>
<evidence type="ECO:0000256" key="5">
    <source>
        <dbReference type="ARBA" id="ARBA00022832"/>
    </source>
</evidence>
<dbReference type="OrthoDB" id="434092at2759"/>
<evidence type="ECO:0000256" key="6">
    <source>
        <dbReference type="ARBA" id="ARBA00022989"/>
    </source>
</evidence>
<keyword evidence="8 10" id="KW-0472">Membrane</keyword>
<comment type="catalytic activity">
    <reaction evidence="10">
        <text>a very-long-chain acyl-CoA + malonyl-CoA + H(+) = a very-long-chain 3-oxoacyl-CoA + CO2 + CoA</text>
        <dbReference type="Rhea" id="RHEA:32727"/>
        <dbReference type="ChEBI" id="CHEBI:15378"/>
        <dbReference type="ChEBI" id="CHEBI:16526"/>
        <dbReference type="ChEBI" id="CHEBI:57287"/>
        <dbReference type="ChEBI" id="CHEBI:57384"/>
        <dbReference type="ChEBI" id="CHEBI:90725"/>
        <dbReference type="ChEBI" id="CHEBI:90736"/>
        <dbReference type="EC" id="2.3.1.199"/>
    </reaction>
</comment>
<dbReference type="GO" id="GO:0034625">
    <property type="term" value="P:fatty acid elongation, monounsaturated fatty acid"/>
    <property type="evidence" value="ECO:0007669"/>
    <property type="project" value="TreeGrafter"/>
</dbReference>
<feature type="transmembrane region" description="Helical" evidence="10">
    <location>
        <begin position="27"/>
        <end position="50"/>
    </location>
</feature>
<dbReference type="AlphaFoldDB" id="A0A034W4W7"/>
<evidence type="ECO:0000256" key="3">
    <source>
        <dbReference type="ARBA" id="ARBA00022679"/>
    </source>
</evidence>
<evidence type="ECO:0000256" key="10">
    <source>
        <dbReference type="RuleBase" id="RU361115"/>
    </source>
</evidence>
<gene>
    <name evidence="11" type="primary">ELOV4</name>
</gene>
<evidence type="ECO:0000256" key="8">
    <source>
        <dbReference type="ARBA" id="ARBA00023136"/>
    </source>
</evidence>
<keyword evidence="3 10" id="KW-0808">Transferase</keyword>
<dbReference type="Pfam" id="PF01151">
    <property type="entry name" value="ELO"/>
    <property type="match status" value="1"/>
</dbReference>
<dbReference type="GO" id="GO:0042761">
    <property type="term" value="P:very long-chain fatty acid biosynthetic process"/>
    <property type="evidence" value="ECO:0007669"/>
    <property type="project" value="TreeGrafter"/>
</dbReference>
<feature type="transmembrane region" description="Helical" evidence="10">
    <location>
        <begin position="234"/>
        <end position="255"/>
    </location>
</feature>
<evidence type="ECO:0000313" key="11">
    <source>
        <dbReference type="EMBL" id="JAC48803.1"/>
    </source>
</evidence>